<feature type="compositionally biased region" description="Polar residues" evidence="2">
    <location>
        <begin position="1"/>
        <end position="11"/>
    </location>
</feature>
<evidence type="ECO:0000313" key="4">
    <source>
        <dbReference type="Proteomes" id="UP001626550"/>
    </source>
</evidence>
<accession>A0ABD2PUY5</accession>
<feature type="compositionally biased region" description="Basic and acidic residues" evidence="2">
    <location>
        <begin position="156"/>
        <end position="166"/>
    </location>
</feature>
<dbReference type="PANTHER" id="PTHR14215">
    <property type="entry name" value="PROTEIN OF UNKNOWN FUNCTION DUF729"/>
    <property type="match status" value="1"/>
</dbReference>
<feature type="compositionally biased region" description="Polar residues" evidence="2">
    <location>
        <begin position="49"/>
        <end position="60"/>
    </location>
</feature>
<reference evidence="3 4" key="1">
    <citation type="submission" date="2024-11" db="EMBL/GenBank/DDBJ databases">
        <title>Adaptive evolution of stress response genes in parasites aligns with host niche diversity.</title>
        <authorList>
            <person name="Hahn C."/>
            <person name="Resl P."/>
        </authorList>
    </citation>
    <scope>NUCLEOTIDE SEQUENCE [LARGE SCALE GENOMIC DNA]</scope>
    <source>
        <strain evidence="3">EGGRZ-B1_66</strain>
        <tissue evidence="3">Body</tissue>
    </source>
</reference>
<feature type="compositionally biased region" description="Pro residues" evidence="2">
    <location>
        <begin position="61"/>
        <end position="77"/>
    </location>
</feature>
<name>A0ABD2PUY5_9PLAT</name>
<evidence type="ECO:0000256" key="1">
    <source>
        <dbReference type="ARBA" id="ARBA00005807"/>
    </source>
</evidence>
<proteinExistence type="inferred from homology"/>
<organism evidence="3 4">
    <name type="scientific">Cichlidogyrus casuarinus</name>
    <dbReference type="NCBI Taxonomy" id="1844966"/>
    <lineage>
        <taxon>Eukaryota</taxon>
        <taxon>Metazoa</taxon>
        <taxon>Spiralia</taxon>
        <taxon>Lophotrochozoa</taxon>
        <taxon>Platyhelminthes</taxon>
        <taxon>Monogenea</taxon>
        <taxon>Monopisthocotylea</taxon>
        <taxon>Dactylogyridea</taxon>
        <taxon>Ancyrocephalidae</taxon>
        <taxon>Cichlidogyrus</taxon>
    </lineage>
</organism>
<dbReference type="AlphaFoldDB" id="A0ABD2PUY5"/>
<evidence type="ECO:0000256" key="2">
    <source>
        <dbReference type="SAM" id="MobiDB-lite"/>
    </source>
</evidence>
<feature type="region of interest" description="Disordered" evidence="2">
    <location>
        <begin position="49"/>
        <end position="141"/>
    </location>
</feature>
<keyword evidence="4" id="KW-1185">Reference proteome</keyword>
<comment type="caution">
    <text evidence="3">The sequence shown here is derived from an EMBL/GenBank/DDBJ whole genome shotgun (WGS) entry which is preliminary data.</text>
</comment>
<evidence type="ECO:0008006" key="5">
    <source>
        <dbReference type="Google" id="ProtNLM"/>
    </source>
</evidence>
<protein>
    <recommendedName>
        <fullName evidence="5">Mitochondrial fission regulator 2</fullName>
    </recommendedName>
</protein>
<sequence>MSFTARSTAALQSKGVELQKDDRVDQIQDELVKLRELLAKLVMNQESHLFTNTTMTTSKPSQPPPCPPPPPPPPPVRTPATDWRHNLSKKKNQDTPNAKTPTSCSMADVLEELRSGSIKLRPVTKKPAPSPSRPKSMTPEDIIAYALKARFSALHKSPDSSPEKLSDSWLEDSPIRNKNRKSRETPVFKL</sequence>
<comment type="similarity">
    <text evidence="1">Belongs to the MTFR1 family.</text>
</comment>
<dbReference type="PANTHER" id="PTHR14215:SF0">
    <property type="entry name" value="WH2 DOMAIN-CONTAINING PROTEIN"/>
    <property type="match status" value="1"/>
</dbReference>
<dbReference type="Proteomes" id="UP001626550">
    <property type="component" value="Unassembled WGS sequence"/>
</dbReference>
<gene>
    <name evidence="3" type="ORF">Ciccas_010143</name>
</gene>
<feature type="compositionally biased region" description="Polar residues" evidence="2">
    <location>
        <begin position="94"/>
        <end position="105"/>
    </location>
</feature>
<evidence type="ECO:0000313" key="3">
    <source>
        <dbReference type="EMBL" id="KAL3311279.1"/>
    </source>
</evidence>
<feature type="region of interest" description="Disordered" evidence="2">
    <location>
        <begin position="1"/>
        <end position="23"/>
    </location>
</feature>
<feature type="region of interest" description="Disordered" evidence="2">
    <location>
        <begin position="154"/>
        <end position="190"/>
    </location>
</feature>
<dbReference type="EMBL" id="JBJKFK010002320">
    <property type="protein sequence ID" value="KAL3311279.1"/>
    <property type="molecule type" value="Genomic_DNA"/>
</dbReference>
<dbReference type="InterPro" id="IPR007972">
    <property type="entry name" value="Mtfr1"/>
</dbReference>